<keyword evidence="15" id="KW-1185">Reference proteome</keyword>
<feature type="compositionally biased region" description="Basic and acidic residues" evidence="10">
    <location>
        <begin position="318"/>
        <end position="327"/>
    </location>
</feature>
<accession>A0ABQ1KVU6</accession>
<feature type="domain" description="Flagellar M-ring C-terminal" evidence="13">
    <location>
        <begin position="241"/>
        <end position="398"/>
    </location>
</feature>
<feature type="domain" description="Flagellar M-ring N-terminal" evidence="12">
    <location>
        <begin position="39"/>
        <end position="211"/>
    </location>
</feature>
<feature type="region of interest" description="Disordered" evidence="10">
    <location>
        <begin position="269"/>
        <end position="334"/>
    </location>
</feature>
<evidence type="ECO:0000256" key="3">
    <source>
        <dbReference type="ARBA" id="ARBA00007971"/>
    </source>
</evidence>
<dbReference type="EMBL" id="BMFC01000007">
    <property type="protein sequence ID" value="GGC10123.1"/>
    <property type="molecule type" value="Genomic_DNA"/>
</dbReference>
<evidence type="ECO:0000256" key="5">
    <source>
        <dbReference type="ARBA" id="ARBA00022692"/>
    </source>
</evidence>
<evidence type="ECO:0000256" key="11">
    <source>
        <dbReference type="SAM" id="Phobius"/>
    </source>
</evidence>
<dbReference type="NCBIfam" id="TIGR00206">
    <property type="entry name" value="fliF"/>
    <property type="match status" value="1"/>
</dbReference>
<keyword evidence="5 11" id="KW-0812">Transmembrane</keyword>
<sequence length="544" mass="57546">MKNVIENLAALGRRRLIILALTGLGVLLSIGVGLSVVMAPTYRPLVTDATAATSSQIFAELERAGLAPRISSDGTVISLPEADIPRARMALAEAGLPPADTAGWALFDNVSAIGMNSFLQRVNRLRALEGELTRSIKSLDIVEDARVHLVLPERETFSQERPEASASVIVRTRPGRVLERRQALAIRSLVAAAVPDLAPGRVTVLTASGQTILAEEGTEIGIGDAQLEIEERLRRNIESILGAHVGAENVRVRVTAELESTRRVVVQESFDPETSVPRTITSTSEESQSKDADSGAIDVANNLATVNPVGGGGGSSESRSRQSEERQFSIGSVRSEQVTEAGGIKRLTVAAVINGIWDGTTYQERSPQELERLASLVTTAAGIDQARGDLVTVESFRFAENLALLDGESGGLSELLALHLGTILRALIGLIAVSLVLLLAVRPALKQLSAPREAGASSGLPALGGFGDEPMTMAVAGPMAMGSAFSVPNSTGFADGAPNEGDFVSFSSFSGNVMRQYVDDFSHLVETEPEASMRTIRAWINQKG</sequence>
<keyword evidence="8 9" id="KW-0975">Bacterial flagellum</keyword>
<keyword evidence="14" id="KW-0969">Cilium</keyword>
<evidence type="ECO:0000256" key="9">
    <source>
        <dbReference type="PIRNR" id="PIRNR004862"/>
    </source>
</evidence>
<dbReference type="Proteomes" id="UP000645462">
    <property type="component" value="Unassembled WGS sequence"/>
</dbReference>
<dbReference type="PIRSF" id="PIRSF004862">
    <property type="entry name" value="FliF"/>
    <property type="match status" value="1"/>
</dbReference>
<evidence type="ECO:0000259" key="13">
    <source>
        <dbReference type="Pfam" id="PF08345"/>
    </source>
</evidence>
<organism evidence="14 15">
    <name type="scientific">Marivita lacus</name>
    <dbReference type="NCBI Taxonomy" id="1323742"/>
    <lineage>
        <taxon>Bacteria</taxon>
        <taxon>Pseudomonadati</taxon>
        <taxon>Pseudomonadota</taxon>
        <taxon>Alphaproteobacteria</taxon>
        <taxon>Rhodobacterales</taxon>
        <taxon>Roseobacteraceae</taxon>
        <taxon>Marivita</taxon>
    </lineage>
</organism>
<dbReference type="Pfam" id="PF08345">
    <property type="entry name" value="YscJ_FliF_C"/>
    <property type="match status" value="1"/>
</dbReference>
<evidence type="ECO:0000313" key="15">
    <source>
        <dbReference type="Proteomes" id="UP000645462"/>
    </source>
</evidence>
<proteinExistence type="inferred from homology"/>
<evidence type="ECO:0000256" key="4">
    <source>
        <dbReference type="ARBA" id="ARBA00022475"/>
    </source>
</evidence>
<feature type="transmembrane region" description="Helical" evidence="11">
    <location>
        <begin position="16"/>
        <end position="38"/>
    </location>
</feature>
<evidence type="ECO:0000256" key="1">
    <source>
        <dbReference type="ARBA" id="ARBA00004117"/>
    </source>
</evidence>
<evidence type="ECO:0000256" key="7">
    <source>
        <dbReference type="ARBA" id="ARBA00023136"/>
    </source>
</evidence>
<dbReference type="RefSeq" id="WP_188482721.1">
    <property type="nucleotide sequence ID" value="NZ_BMFC01000007.1"/>
</dbReference>
<evidence type="ECO:0000259" key="12">
    <source>
        <dbReference type="Pfam" id="PF01514"/>
    </source>
</evidence>
<dbReference type="InterPro" id="IPR043427">
    <property type="entry name" value="YscJ/FliF"/>
</dbReference>
<dbReference type="PANTHER" id="PTHR30046">
    <property type="entry name" value="FLAGELLAR M-RING PROTEIN"/>
    <property type="match status" value="1"/>
</dbReference>
<dbReference type="InterPro" id="IPR045851">
    <property type="entry name" value="AMP-bd_C_sf"/>
</dbReference>
<comment type="caution">
    <text evidence="14">The sequence shown here is derived from an EMBL/GenBank/DDBJ whole genome shotgun (WGS) entry which is preliminary data.</text>
</comment>
<evidence type="ECO:0000256" key="10">
    <source>
        <dbReference type="SAM" id="MobiDB-lite"/>
    </source>
</evidence>
<comment type="similarity">
    <text evidence="3 9">Belongs to the FliF family.</text>
</comment>
<reference evidence="15" key="1">
    <citation type="journal article" date="2019" name="Int. J. Syst. Evol. Microbiol.">
        <title>The Global Catalogue of Microorganisms (GCM) 10K type strain sequencing project: providing services to taxonomists for standard genome sequencing and annotation.</title>
        <authorList>
            <consortium name="The Broad Institute Genomics Platform"/>
            <consortium name="The Broad Institute Genome Sequencing Center for Infectious Disease"/>
            <person name="Wu L."/>
            <person name="Ma J."/>
        </authorList>
    </citation>
    <scope>NUCLEOTIDE SEQUENCE [LARGE SCALE GENOMIC DNA]</scope>
    <source>
        <strain evidence="15">CGMCC 1.12478</strain>
    </source>
</reference>
<dbReference type="InterPro" id="IPR000067">
    <property type="entry name" value="FlgMring_FliF"/>
</dbReference>
<name>A0ABQ1KVU6_9RHOB</name>
<dbReference type="PANTHER" id="PTHR30046:SF0">
    <property type="entry name" value="FLAGELLAR M-RING PROTEIN"/>
    <property type="match status" value="1"/>
</dbReference>
<evidence type="ECO:0000256" key="6">
    <source>
        <dbReference type="ARBA" id="ARBA00022989"/>
    </source>
</evidence>
<feature type="transmembrane region" description="Helical" evidence="11">
    <location>
        <begin position="423"/>
        <end position="441"/>
    </location>
</feature>
<dbReference type="InterPro" id="IPR013556">
    <property type="entry name" value="Flag_M-ring_C"/>
</dbReference>
<gene>
    <name evidence="14" type="primary">fliF</name>
    <name evidence="14" type="ORF">GCM10011363_28480</name>
</gene>
<evidence type="ECO:0000256" key="2">
    <source>
        <dbReference type="ARBA" id="ARBA00004651"/>
    </source>
</evidence>
<comment type="subcellular location">
    <subcellularLocation>
        <location evidence="1 9">Bacterial flagellum basal body</location>
    </subcellularLocation>
    <subcellularLocation>
        <location evidence="2">Cell membrane</location>
        <topology evidence="2">Multi-pass membrane protein</topology>
    </subcellularLocation>
</comment>
<keyword evidence="14" id="KW-0282">Flagellum</keyword>
<keyword evidence="4" id="KW-1003">Cell membrane</keyword>
<dbReference type="InterPro" id="IPR006182">
    <property type="entry name" value="FliF_N_dom"/>
</dbReference>
<evidence type="ECO:0000256" key="8">
    <source>
        <dbReference type="ARBA" id="ARBA00023143"/>
    </source>
</evidence>
<keyword evidence="6 11" id="KW-1133">Transmembrane helix</keyword>
<dbReference type="Gene3D" id="3.30.300.30">
    <property type="match status" value="1"/>
</dbReference>
<comment type="function">
    <text evidence="9">The M ring may be actively involved in energy transduction.</text>
</comment>
<protein>
    <recommendedName>
        <fullName evidence="9">Flagellar M-ring protein</fullName>
    </recommendedName>
</protein>
<evidence type="ECO:0000313" key="14">
    <source>
        <dbReference type="EMBL" id="GGC10123.1"/>
    </source>
</evidence>
<keyword evidence="14" id="KW-0966">Cell projection</keyword>
<dbReference type="PRINTS" id="PR01009">
    <property type="entry name" value="FLGMRINGFLIF"/>
</dbReference>
<feature type="compositionally biased region" description="Polar residues" evidence="10">
    <location>
        <begin position="276"/>
        <end position="286"/>
    </location>
</feature>
<dbReference type="Pfam" id="PF01514">
    <property type="entry name" value="YscJ_FliF"/>
    <property type="match status" value="1"/>
</dbReference>
<keyword evidence="7 11" id="KW-0472">Membrane</keyword>